<keyword evidence="2 5" id="KW-0812">Transmembrane</keyword>
<protein>
    <submittedName>
        <fullName evidence="7">Solute carrier family 12 member 8-like</fullName>
    </submittedName>
</protein>
<dbReference type="InParanoid" id="A0A1V9XSC9"/>
<keyword evidence="4 5" id="KW-0472">Membrane</keyword>
<evidence type="ECO:0000256" key="2">
    <source>
        <dbReference type="ARBA" id="ARBA00022692"/>
    </source>
</evidence>
<dbReference type="EMBL" id="MNPL01004851">
    <property type="protein sequence ID" value="OQR76414.1"/>
    <property type="molecule type" value="Genomic_DNA"/>
</dbReference>
<dbReference type="GO" id="GO:0006884">
    <property type="term" value="P:cell volume homeostasis"/>
    <property type="evidence" value="ECO:0007669"/>
    <property type="project" value="TreeGrafter"/>
</dbReference>
<comment type="subcellular location">
    <subcellularLocation>
        <location evidence="1">Membrane</location>
        <topology evidence="1">Multi-pass membrane protein</topology>
    </subcellularLocation>
</comment>
<dbReference type="PANTHER" id="PTHR11827:SF6">
    <property type="entry name" value="SOLUTE CARRIER FAMILY 12 MEMBER 8"/>
    <property type="match status" value="1"/>
</dbReference>
<evidence type="ECO:0000259" key="6">
    <source>
        <dbReference type="Pfam" id="PF00324"/>
    </source>
</evidence>
<feature type="transmembrane region" description="Helical" evidence="5">
    <location>
        <begin position="57"/>
        <end position="79"/>
    </location>
</feature>
<dbReference type="PANTHER" id="PTHR11827">
    <property type="entry name" value="SOLUTE CARRIER FAMILY 12, CATION COTRANSPORTERS"/>
    <property type="match status" value="1"/>
</dbReference>
<evidence type="ECO:0000256" key="5">
    <source>
        <dbReference type="SAM" id="Phobius"/>
    </source>
</evidence>
<accession>A0A1V9XSC9</accession>
<comment type="caution">
    <text evidence="7">The sequence shown here is derived from an EMBL/GenBank/DDBJ whole genome shotgun (WGS) entry which is preliminary data.</text>
</comment>
<dbReference type="STRING" id="418985.A0A1V9XSC9"/>
<feature type="non-terminal residue" evidence="7">
    <location>
        <position position="1"/>
    </location>
</feature>
<dbReference type="GO" id="GO:0055064">
    <property type="term" value="P:chloride ion homeostasis"/>
    <property type="evidence" value="ECO:0007669"/>
    <property type="project" value="TreeGrafter"/>
</dbReference>
<keyword evidence="3 5" id="KW-1133">Transmembrane helix</keyword>
<organism evidence="7 8">
    <name type="scientific">Tropilaelaps mercedesae</name>
    <dbReference type="NCBI Taxonomy" id="418985"/>
    <lineage>
        <taxon>Eukaryota</taxon>
        <taxon>Metazoa</taxon>
        <taxon>Ecdysozoa</taxon>
        <taxon>Arthropoda</taxon>
        <taxon>Chelicerata</taxon>
        <taxon>Arachnida</taxon>
        <taxon>Acari</taxon>
        <taxon>Parasitiformes</taxon>
        <taxon>Mesostigmata</taxon>
        <taxon>Gamasina</taxon>
        <taxon>Dermanyssoidea</taxon>
        <taxon>Laelapidae</taxon>
        <taxon>Tropilaelaps</taxon>
    </lineage>
</organism>
<dbReference type="GO" id="GO:0016020">
    <property type="term" value="C:membrane"/>
    <property type="evidence" value="ECO:0007669"/>
    <property type="project" value="UniProtKB-SubCell"/>
</dbReference>
<dbReference type="InterPro" id="IPR004841">
    <property type="entry name" value="AA-permease/SLC12A_dom"/>
</dbReference>
<dbReference type="OrthoDB" id="2020542at2759"/>
<feature type="transmembrane region" description="Helical" evidence="5">
    <location>
        <begin position="26"/>
        <end position="45"/>
    </location>
</feature>
<keyword evidence="8" id="KW-1185">Reference proteome</keyword>
<dbReference type="GO" id="GO:0055075">
    <property type="term" value="P:potassium ion homeostasis"/>
    <property type="evidence" value="ECO:0007669"/>
    <property type="project" value="TreeGrafter"/>
</dbReference>
<dbReference type="AlphaFoldDB" id="A0A1V9XSC9"/>
<feature type="domain" description="Amino acid permease/ SLC12A" evidence="6">
    <location>
        <begin position="27"/>
        <end position="110"/>
    </location>
</feature>
<feature type="non-terminal residue" evidence="7">
    <location>
        <position position="112"/>
    </location>
</feature>
<proteinExistence type="predicted"/>
<dbReference type="InterPro" id="IPR004842">
    <property type="entry name" value="SLC12A_fam"/>
</dbReference>
<evidence type="ECO:0000256" key="4">
    <source>
        <dbReference type="ARBA" id="ARBA00023136"/>
    </source>
</evidence>
<name>A0A1V9XSC9_9ACAR</name>
<dbReference type="Proteomes" id="UP000192247">
    <property type="component" value="Unassembled WGS sequence"/>
</dbReference>
<dbReference type="Gene3D" id="1.20.1740.10">
    <property type="entry name" value="Amino acid/polyamine transporter I"/>
    <property type="match status" value="1"/>
</dbReference>
<evidence type="ECO:0000256" key="3">
    <source>
        <dbReference type="ARBA" id="ARBA00022989"/>
    </source>
</evidence>
<gene>
    <name evidence="7" type="ORF">BIW11_07799</name>
</gene>
<dbReference type="GO" id="GO:1990573">
    <property type="term" value="P:potassium ion import across plasma membrane"/>
    <property type="evidence" value="ECO:0007669"/>
    <property type="project" value="TreeGrafter"/>
</dbReference>
<evidence type="ECO:0000313" key="7">
    <source>
        <dbReference type="EMBL" id="OQR76414.1"/>
    </source>
</evidence>
<evidence type="ECO:0000313" key="8">
    <source>
        <dbReference type="Proteomes" id="UP000192247"/>
    </source>
</evidence>
<dbReference type="GO" id="GO:0015379">
    <property type="term" value="F:potassium:chloride symporter activity"/>
    <property type="evidence" value="ECO:0007669"/>
    <property type="project" value="TreeGrafter"/>
</dbReference>
<sequence>GERTGHAWWLAQLLVSRPVFFGTWDGVFTTCLIHLVGAIVFLRTGWIVGNAGIHQSLLVVTITALVCSIALLASVGVIQRCHIDTGGIHDILSHILGARLGGAVSLVYCFGQ</sequence>
<reference evidence="7 8" key="1">
    <citation type="journal article" date="2017" name="Gigascience">
        <title>Draft genome of the honey bee ectoparasitic mite, Tropilaelaps mercedesae, is shaped by the parasitic life history.</title>
        <authorList>
            <person name="Dong X."/>
            <person name="Armstrong S.D."/>
            <person name="Xia D."/>
            <person name="Makepeace B.L."/>
            <person name="Darby A.C."/>
            <person name="Kadowaki T."/>
        </authorList>
    </citation>
    <scope>NUCLEOTIDE SEQUENCE [LARGE SCALE GENOMIC DNA]</scope>
    <source>
        <strain evidence="7">Wuxi-XJTLU</strain>
    </source>
</reference>
<dbReference type="Pfam" id="PF00324">
    <property type="entry name" value="AA_permease"/>
    <property type="match status" value="1"/>
</dbReference>
<evidence type="ECO:0000256" key="1">
    <source>
        <dbReference type="ARBA" id="ARBA00004141"/>
    </source>
</evidence>